<reference evidence="1" key="1">
    <citation type="submission" date="2022-07" db="EMBL/GenBank/DDBJ databases">
        <title>Phylogenomic reconstructions and comparative analyses of Kickxellomycotina fungi.</title>
        <authorList>
            <person name="Reynolds N.K."/>
            <person name="Stajich J.E."/>
            <person name="Barry K."/>
            <person name="Grigoriev I.V."/>
            <person name="Crous P."/>
            <person name="Smith M.E."/>
        </authorList>
    </citation>
    <scope>NUCLEOTIDE SEQUENCE</scope>
    <source>
        <strain evidence="1">NRRL 1565</strain>
    </source>
</reference>
<comment type="caution">
    <text evidence="1">The sequence shown here is derived from an EMBL/GenBank/DDBJ whole genome shotgun (WGS) entry which is preliminary data.</text>
</comment>
<keyword evidence="2" id="KW-1185">Reference proteome</keyword>
<accession>A0A9W8I499</accession>
<dbReference type="AlphaFoldDB" id="A0A9W8I499"/>
<name>A0A9W8I499_9FUNG</name>
<evidence type="ECO:0000313" key="1">
    <source>
        <dbReference type="EMBL" id="KAJ2808232.1"/>
    </source>
</evidence>
<protein>
    <submittedName>
        <fullName evidence="1">Uncharacterized protein</fullName>
    </submittedName>
</protein>
<proteinExistence type="predicted"/>
<sequence>MARKYTFFCKALSRDAFVYKGEFESEPQDGLDLFPLYKIEYNKKSLQLWKDSINGSRAVLAGKYEGFTRSTVTISGSGLQSTAKRNSLFSDGWSFVYMADKLKWRVPASTGEWCLMNANDQVIAKFNRATSVAGKIGCLYLGANIDDALEALVVLTCEIVHRTVNASEQTAATARGS</sequence>
<organism evidence="1 2">
    <name type="scientific">Coemansia guatemalensis</name>
    <dbReference type="NCBI Taxonomy" id="2761395"/>
    <lineage>
        <taxon>Eukaryota</taxon>
        <taxon>Fungi</taxon>
        <taxon>Fungi incertae sedis</taxon>
        <taxon>Zoopagomycota</taxon>
        <taxon>Kickxellomycotina</taxon>
        <taxon>Kickxellomycetes</taxon>
        <taxon>Kickxellales</taxon>
        <taxon>Kickxellaceae</taxon>
        <taxon>Coemansia</taxon>
    </lineage>
</organism>
<dbReference type="OrthoDB" id="5573441at2759"/>
<evidence type="ECO:0000313" key="2">
    <source>
        <dbReference type="Proteomes" id="UP001140094"/>
    </source>
</evidence>
<dbReference type="EMBL" id="JANBUO010000060">
    <property type="protein sequence ID" value="KAJ2808232.1"/>
    <property type="molecule type" value="Genomic_DNA"/>
</dbReference>
<dbReference type="Proteomes" id="UP001140094">
    <property type="component" value="Unassembled WGS sequence"/>
</dbReference>
<gene>
    <name evidence="1" type="ORF">H4R20_000959</name>
</gene>